<organism evidence="2 3">
    <name type="scientific">Eikenella corrodens</name>
    <dbReference type="NCBI Taxonomy" id="539"/>
    <lineage>
        <taxon>Bacteria</taxon>
        <taxon>Pseudomonadati</taxon>
        <taxon>Pseudomonadota</taxon>
        <taxon>Betaproteobacteria</taxon>
        <taxon>Neisseriales</taxon>
        <taxon>Neisseriaceae</taxon>
        <taxon>Eikenella</taxon>
    </lineage>
</organism>
<gene>
    <name evidence="2" type="ORF">A7P85_05750</name>
</gene>
<feature type="transmembrane region" description="Helical" evidence="1">
    <location>
        <begin position="106"/>
        <end position="126"/>
    </location>
</feature>
<feature type="transmembrane region" description="Helical" evidence="1">
    <location>
        <begin position="138"/>
        <end position="157"/>
    </location>
</feature>
<feature type="transmembrane region" description="Helical" evidence="1">
    <location>
        <begin position="9"/>
        <end position="29"/>
    </location>
</feature>
<dbReference type="Proteomes" id="UP000078003">
    <property type="component" value="Unassembled WGS sequence"/>
</dbReference>
<comment type="caution">
    <text evidence="2">The sequence shown here is derived from an EMBL/GenBank/DDBJ whole genome shotgun (WGS) entry which is preliminary data.</text>
</comment>
<dbReference type="RefSeq" id="WP_064084171.1">
    <property type="nucleotide sequence ID" value="NZ_LXSF01000005.1"/>
</dbReference>
<dbReference type="EMBL" id="LXSF01000005">
    <property type="protein sequence ID" value="OAM16509.1"/>
    <property type="molecule type" value="Genomic_DNA"/>
</dbReference>
<dbReference type="AlphaFoldDB" id="A0A1A9RE47"/>
<keyword evidence="1" id="KW-1133">Transmembrane helix</keyword>
<sequence>MSPNRKHTSLLLLISIIFMIFSISMPGFYAGGPWYGYFILATMPVAWLSGSGLAVYANLFYIWAWIRLVCDKRADTSIGLMLAFALFTVTLKDFRMIDGGVLSVNAWGWGAFIWAASLLTLAGAACDKRHYQSVFHTLLPYIIVFTAIIGLVLMYRWSQWQSANSDERSRYLPPGAAFGIFTPSGIPYLPPDNLPLPRGAIIELTDGWQMKHTSPELIVNGISIGESPQKFIYQGYLFQNKGNFQTIIPDNKQNSDNVYFYGIRPSKQGEPGDLIQYIIKRKQNQNIWYAPAIFLKEQTSIYPNFSQSLSAQLNKLNESYPFSPKDPLVFNSYSLCDQQPYPLSLDLNAEQLIQFNGITFVPSPAENFEHVKIFCSSDYALIVKANYYASYQLPLHFNAVLLRLSNGEILNWYPAYANIADNPTLSTLPENYIPTDHIHRISIHNRELTAYSDFGTFTLRRRGLSNDQDDKKWDDDLEFKWIDTTIH</sequence>
<feature type="transmembrane region" description="Helical" evidence="1">
    <location>
        <begin position="35"/>
        <end position="64"/>
    </location>
</feature>
<proteinExistence type="predicted"/>
<accession>A0A1A9RE47</accession>
<protein>
    <submittedName>
        <fullName evidence="2">Uncharacterized protein</fullName>
    </submittedName>
</protein>
<keyword evidence="1" id="KW-0812">Transmembrane</keyword>
<evidence type="ECO:0000313" key="2">
    <source>
        <dbReference type="EMBL" id="OAM16509.1"/>
    </source>
</evidence>
<feature type="transmembrane region" description="Helical" evidence="1">
    <location>
        <begin position="76"/>
        <end position="94"/>
    </location>
</feature>
<evidence type="ECO:0000313" key="3">
    <source>
        <dbReference type="Proteomes" id="UP000078003"/>
    </source>
</evidence>
<name>A0A1A9RE47_EIKCO</name>
<evidence type="ECO:0000256" key="1">
    <source>
        <dbReference type="SAM" id="Phobius"/>
    </source>
</evidence>
<keyword evidence="1" id="KW-0472">Membrane</keyword>
<reference evidence="3" key="1">
    <citation type="submission" date="2016-05" db="EMBL/GenBank/DDBJ databases">
        <title>Draft genome of Corynebacterium afermentans subsp. afermentans LCDC 88199T.</title>
        <authorList>
            <person name="Bernier A.-M."/>
            <person name="Bernard K."/>
        </authorList>
    </citation>
    <scope>NUCLEOTIDE SEQUENCE [LARGE SCALE GENOMIC DNA]</scope>
    <source>
        <strain evidence="3">NML01-0328</strain>
    </source>
</reference>